<comment type="subcellular location">
    <subcellularLocation>
        <location evidence="1">Cell membrane</location>
        <topology evidence="1">Multi-pass membrane protein</topology>
    </subcellularLocation>
</comment>
<dbReference type="EMBL" id="AKWF02000040">
    <property type="protein sequence ID" value="EMO63763.1"/>
    <property type="molecule type" value="Genomic_DNA"/>
</dbReference>
<dbReference type="InterPro" id="IPR050297">
    <property type="entry name" value="LipidA_mod_glycosyltrf_83"/>
</dbReference>
<feature type="transmembrane region" description="Helical" evidence="8">
    <location>
        <begin position="120"/>
        <end position="139"/>
    </location>
</feature>
<comment type="caution">
    <text evidence="10">The sequence shown here is derived from an EMBL/GenBank/DDBJ whole genome shotgun (WGS) entry which is preliminary data.</text>
</comment>
<dbReference type="GO" id="GO:0005886">
    <property type="term" value="C:plasma membrane"/>
    <property type="evidence" value="ECO:0007669"/>
    <property type="project" value="UniProtKB-SubCell"/>
</dbReference>
<organism evidence="10 11">
    <name type="scientific">Leptospira borgpetersenii serovar Pomona str. 200901868</name>
    <dbReference type="NCBI Taxonomy" id="1192866"/>
    <lineage>
        <taxon>Bacteria</taxon>
        <taxon>Pseudomonadati</taxon>
        <taxon>Spirochaetota</taxon>
        <taxon>Spirochaetia</taxon>
        <taxon>Leptospirales</taxon>
        <taxon>Leptospiraceae</taxon>
        <taxon>Leptospira</taxon>
    </lineage>
</organism>
<evidence type="ECO:0000259" key="9">
    <source>
        <dbReference type="Pfam" id="PF13231"/>
    </source>
</evidence>
<keyword evidence="7 8" id="KW-0472">Membrane</keyword>
<accession>M6WPS2</accession>
<gene>
    <name evidence="10" type="ORF">LEP1GSC133_4574</name>
</gene>
<evidence type="ECO:0000256" key="5">
    <source>
        <dbReference type="ARBA" id="ARBA00022692"/>
    </source>
</evidence>
<dbReference type="Proteomes" id="UP000012159">
    <property type="component" value="Unassembled WGS sequence"/>
</dbReference>
<dbReference type="AlphaFoldDB" id="M6WPS2"/>
<dbReference type="PANTHER" id="PTHR33908:SF3">
    <property type="entry name" value="UNDECAPRENYL PHOSPHATE-ALPHA-4-AMINO-4-DEOXY-L-ARABINOSE ARABINOSYL TRANSFERASE"/>
    <property type="match status" value="1"/>
</dbReference>
<feature type="transmembrane region" description="Helical" evidence="8">
    <location>
        <begin position="145"/>
        <end position="162"/>
    </location>
</feature>
<protein>
    <submittedName>
        <fullName evidence="10">Dolichyl-phosphate-mannose-protein mannosyltransferase domain protein</fullName>
    </submittedName>
</protein>
<feature type="transmembrane region" description="Helical" evidence="8">
    <location>
        <begin position="12"/>
        <end position="34"/>
    </location>
</feature>
<dbReference type="GO" id="GO:0009103">
    <property type="term" value="P:lipopolysaccharide biosynthetic process"/>
    <property type="evidence" value="ECO:0007669"/>
    <property type="project" value="UniProtKB-ARBA"/>
</dbReference>
<evidence type="ECO:0000313" key="10">
    <source>
        <dbReference type="EMBL" id="EMO63763.1"/>
    </source>
</evidence>
<dbReference type="GO" id="GO:0016763">
    <property type="term" value="F:pentosyltransferase activity"/>
    <property type="evidence" value="ECO:0007669"/>
    <property type="project" value="TreeGrafter"/>
</dbReference>
<feature type="transmembrane region" description="Helical" evidence="8">
    <location>
        <begin position="90"/>
        <end position="108"/>
    </location>
</feature>
<keyword evidence="6 8" id="KW-1133">Transmembrane helix</keyword>
<evidence type="ECO:0000256" key="4">
    <source>
        <dbReference type="ARBA" id="ARBA00022679"/>
    </source>
</evidence>
<evidence type="ECO:0000313" key="11">
    <source>
        <dbReference type="Proteomes" id="UP000012159"/>
    </source>
</evidence>
<keyword evidence="4 10" id="KW-0808">Transferase</keyword>
<evidence type="ECO:0000256" key="7">
    <source>
        <dbReference type="ARBA" id="ARBA00023136"/>
    </source>
</evidence>
<evidence type="ECO:0000256" key="3">
    <source>
        <dbReference type="ARBA" id="ARBA00022676"/>
    </source>
</evidence>
<evidence type="ECO:0000256" key="1">
    <source>
        <dbReference type="ARBA" id="ARBA00004651"/>
    </source>
</evidence>
<dbReference type="STRING" id="1192866.LEP1GSC133_4574"/>
<dbReference type="PANTHER" id="PTHR33908">
    <property type="entry name" value="MANNOSYLTRANSFERASE YKCB-RELATED"/>
    <property type="match status" value="1"/>
</dbReference>
<reference evidence="10 11" key="1">
    <citation type="submission" date="2013-01" db="EMBL/GenBank/DDBJ databases">
        <authorList>
            <person name="Harkins D.M."/>
            <person name="Durkin A.S."/>
            <person name="Brinkac L.M."/>
            <person name="Haft D.H."/>
            <person name="Selengut J.D."/>
            <person name="Sanka R."/>
            <person name="DePew J."/>
            <person name="Purushe J."/>
            <person name="Picardeau M."/>
            <person name="Werts C."/>
            <person name="Goarant C."/>
            <person name="Vinetz J.M."/>
            <person name="Sutton G.G."/>
            <person name="Nierman W.C."/>
            <person name="Fouts D.E."/>
        </authorList>
    </citation>
    <scope>NUCLEOTIDE SEQUENCE [LARGE SCALE GENOMIC DNA]</scope>
    <source>
        <strain evidence="10 11">200901868</strain>
    </source>
</reference>
<feature type="domain" description="Glycosyltransferase RgtA/B/C/D-like" evidence="9">
    <location>
        <begin position="69"/>
        <end position="166"/>
    </location>
</feature>
<keyword evidence="2" id="KW-1003">Cell membrane</keyword>
<name>M6WPS2_LEPBO</name>
<dbReference type="InterPro" id="IPR038731">
    <property type="entry name" value="RgtA/B/C-like"/>
</dbReference>
<proteinExistence type="predicted"/>
<evidence type="ECO:0000256" key="8">
    <source>
        <dbReference type="SAM" id="Phobius"/>
    </source>
</evidence>
<sequence>MNQIFVDDKQPISIRVLFVLLIVSVLPLILTLPLDVIDIDSSQYAEISREMVEGGNPFFIRDNGRKYLDKPILTFWKISLSFFVFGYQNFAFRLPALLFTFLSFWGMFKLTELYSGSRLRAWIAVFLYALSPGLYSMVVDPKIDVYLTPYLILVHTFYYLGFKKIRITIMECISRWASVLLRRDRLRW</sequence>
<evidence type="ECO:0000256" key="2">
    <source>
        <dbReference type="ARBA" id="ARBA00022475"/>
    </source>
</evidence>
<dbReference type="Pfam" id="PF13231">
    <property type="entry name" value="PMT_2"/>
    <property type="match status" value="1"/>
</dbReference>
<dbReference type="GO" id="GO:0010041">
    <property type="term" value="P:response to iron(III) ion"/>
    <property type="evidence" value="ECO:0007669"/>
    <property type="project" value="TreeGrafter"/>
</dbReference>
<keyword evidence="5 8" id="KW-0812">Transmembrane</keyword>
<keyword evidence="3 10" id="KW-0328">Glycosyltransferase</keyword>
<evidence type="ECO:0000256" key="6">
    <source>
        <dbReference type="ARBA" id="ARBA00022989"/>
    </source>
</evidence>